<organism evidence="3 4">
    <name type="scientific">Johnsonella ignava ATCC 51276</name>
    <dbReference type="NCBI Taxonomy" id="679200"/>
    <lineage>
        <taxon>Bacteria</taxon>
        <taxon>Bacillati</taxon>
        <taxon>Bacillota</taxon>
        <taxon>Clostridia</taxon>
        <taxon>Lachnospirales</taxon>
        <taxon>Lachnospiraceae</taxon>
        <taxon>Johnsonella</taxon>
    </lineage>
</organism>
<evidence type="ECO:0000256" key="2">
    <source>
        <dbReference type="SAM" id="SignalP"/>
    </source>
</evidence>
<comment type="caution">
    <text evidence="3">The sequence shown here is derived from an EMBL/GenBank/DDBJ whole genome shotgun (WGS) entry which is preliminary data.</text>
</comment>
<keyword evidence="4" id="KW-1185">Reference proteome</keyword>
<protein>
    <recommendedName>
        <fullName evidence="5">Lipoprotein</fullName>
    </recommendedName>
</protein>
<dbReference type="Proteomes" id="UP000003011">
    <property type="component" value="Unassembled WGS sequence"/>
</dbReference>
<evidence type="ECO:0000256" key="1">
    <source>
        <dbReference type="SAM" id="MobiDB-lite"/>
    </source>
</evidence>
<proteinExistence type="predicted"/>
<feature type="compositionally biased region" description="Low complexity" evidence="1">
    <location>
        <begin position="32"/>
        <end position="57"/>
    </location>
</feature>
<dbReference type="STRING" id="679200.HMPREF9333_00545"/>
<gene>
    <name evidence="3" type="ORF">HMPREF9333_00545</name>
</gene>
<sequence>MKLNKKIALYVSVFVIGVALATACSSKKNEESGQNQSQSGSGAESAPSGQTSAGAASSAAKKADKKVDLNYDIINNIGDDKEAIINALGNPANESKTDISIILEYKNPDRKLHLFPETDMKAANTCWAAFATAGDMWGVKEKMKKEDFLKEAVSGENQEVIDGENLDDSEVSVGKKGQKTIEFASEGYSFIIALNDDGTIDANSPAGVFSLDAEATPVENAP</sequence>
<feature type="chain" id="PRO_5039044224" description="Lipoprotein" evidence="2">
    <location>
        <begin position="22"/>
        <end position="222"/>
    </location>
</feature>
<reference evidence="3 4" key="1">
    <citation type="submission" date="2011-08" db="EMBL/GenBank/DDBJ databases">
        <title>The Genome Sequence of Johnsonella ignava ATCC 51276.</title>
        <authorList>
            <consortium name="The Broad Institute Genome Sequencing Platform"/>
            <person name="Earl A."/>
            <person name="Ward D."/>
            <person name="Feldgarden M."/>
            <person name="Gevers D."/>
            <person name="Izard J."/>
            <person name="Blanton J.M."/>
            <person name="Baranova O.V."/>
            <person name="Dewhirst F.E."/>
            <person name="Young S.K."/>
            <person name="Zeng Q."/>
            <person name="Gargeya S."/>
            <person name="Fitzgerald M."/>
            <person name="Haas B."/>
            <person name="Abouelleil A."/>
            <person name="Alvarado L."/>
            <person name="Arachchi H.M."/>
            <person name="Berlin A."/>
            <person name="Brown A."/>
            <person name="Chapman S.B."/>
            <person name="Chen Z."/>
            <person name="Dunbar C."/>
            <person name="Freedman E."/>
            <person name="Gearin G."/>
            <person name="Gellesch M."/>
            <person name="Goldberg J."/>
            <person name="Griggs A."/>
            <person name="Gujja S."/>
            <person name="Heiman D."/>
            <person name="Howarth C."/>
            <person name="Larson L."/>
            <person name="Lui A."/>
            <person name="MacDonald P.J.P."/>
            <person name="Montmayeur A."/>
            <person name="Murphy C."/>
            <person name="Neiman D."/>
            <person name="Pearson M."/>
            <person name="Priest M."/>
            <person name="Roberts A."/>
            <person name="Saif S."/>
            <person name="Shea T."/>
            <person name="Shenoy N."/>
            <person name="Sisk P."/>
            <person name="Stolte C."/>
            <person name="Sykes S."/>
            <person name="Wortman J."/>
            <person name="Nusbaum C."/>
            <person name="Birren B."/>
        </authorList>
    </citation>
    <scope>NUCLEOTIDE SEQUENCE [LARGE SCALE GENOMIC DNA]</scope>
    <source>
        <strain evidence="3 4">ATCC 51276</strain>
    </source>
</reference>
<feature type="signal peptide" evidence="2">
    <location>
        <begin position="1"/>
        <end position="21"/>
    </location>
</feature>
<dbReference type="HOGENOM" id="CLU_1243949_0_0_9"/>
<evidence type="ECO:0000313" key="4">
    <source>
        <dbReference type="Proteomes" id="UP000003011"/>
    </source>
</evidence>
<dbReference type="eggNOG" id="ENOG50335Z5">
    <property type="taxonomic scope" value="Bacteria"/>
</dbReference>
<accession>G5GG56</accession>
<name>G5GG56_9FIRM</name>
<dbReference type="RefSeq" id="WP_005539676.1">
    <property type="nucleotide sequence ID" value="NZ_JH378830.1"/>
</dbReference>
<keyword evidence="2" id="KW-0732">Signal</keyword>
<evidence type="ECO:0008006" key="5">
    <source>
        <dbReference type="Google" id="ProtNLM"/>
    </source>
</evidence>
<feature type="region of interest" description="Disordered" evidence="1">
    <location>
        <begin position="27"/>
        <end position="57"/>
    </location>
</feature>
<evidence type="ECO:0000313" key="3">
    <source>
        <dbReference type="EMBL" id="EHI56266.1"/>
    </source>
</evidence>
<dbReference type="AlphaFoldDB" id="G5GG56"/>
<dbReference type="PROSITE" id="PS51257">
    <property type="entry name" value="PROKAR_LIPOPROTEIN"/>
    <property type="match status" value="1"/>
</dbReference>
<dbReference type="EMBL" id="ACZL01000011">
    <property type="protein sequence ID" value="EHI56266.1"/>
    <property type="molecule type" value="Genomic_DNA"/>
</dbReference>